<feature type="region of interest" description="Disordered" evidence="1">
    <location>
        <begin position="170"/>
        <end position="227"/>
    </location>
</feature>
<keyword evidence="2" id="KW-0472">Membrane</keyword>
<feature type="compositionally biased region" description="Low complexity" evidence="1">
    <location>
        <begin position="403"/>
        <end position="415"/>
    </location>
</feature>
<keyword evidence="4" id="KW-1185">Reference proteome</keyword>
<dbReference type="EMBL" id="BRXU01000015">
    <property type="protein sequence ID" value="GLC56331.1"/>
    <property type="molecule type" value="Genomic_DNA"/>
</dbReference>
<feature type="region of interest" description="Disordered" evidence="1">
    <location>
        <begin position="59"/>
        <end position="119"/>
    </location>
</feature>
<dbReference type="AlphaFoldDB" id="A0A9W6BRS2"/>
<organism evidence="3 4">
    <name type="scientific">Pleodorina starrii</name>
    <dbReference type="NCBI Taxonomy" id="330485"/>
    <lineage>
        <taxon>Eukaryota</taxon>
        <taxon>Viridiplantae</taxon>
        <taxon>Chlorophyta</taxon>
        <taxon>core chlorophytes</taxon>
        <taxon>Chlorophyceae</taxon>
        <taxon>CS clade</taxon>
        <taxon>Chlamydomonadales</taxon>
        <taxon>Volvocaceae</taxon>
        <taxon>Pleodorina</taxon>
    </lineage>
</organism>
<feature type="transmembrane region" description="Helical" evidence="2">
    <location>
        <begin position="514"/>
        <end position="540"/>
    </location>
</feature>
<evidence type="ECO:0000256" key="2">
    <source>
        <dbReference type="SAM" id="Phobius"/>
    </source>
</evidence>
<evidence type="ECO:0000313" key="3">
    <source>
        <dbReference type="EMBL" id="GLC56331.1"/>
    </source>
</evidence>
<protein>
    <submittedName>
        <fullName evidence="3">Uncharacterized protein</fullName>
    </submittedName>
</protein>
<evidence type="ECO:0000256" key="1">
    <source>
        <dbReference type="SAM" id="MobiDB-lite"/>
    </source>
</evidence>
<accession>A0A9W6BRS2</accession>
<feature type="region of interest" description="Disordered" evidence="1">
    <location>
        <begin position="390"/>
        <end position="417"/>
    </location>
</feature>
<feature type="compositionally biased region" description="Gly residues" evidence="1">
    <location>
        <begin position="311"/>
        <end position="333"/>
    </location>
</feature>
<reference evidence="3 4" key="1">
    <citation type="journal article" date="2023" name="Commun. Biol.">
        <title>Reorganization of the ancestral sex-determining regions during the evolution of trioecy in Pleodorina starrii.</title>
        <authorList>
            <person name="Takahashi K."/>
            <person name="Suzuki S."/>
            <person name="Kawai-Toyooka H."/>
            <person name="Yamamoto K."/>
            <person name="Hamaji T."/>
            <person name="Ootsuki R."/>
            <person name="Yamaguchi H."/>
            <person name="Kawachi M."/>
            <person name="Higashiyama T."/>
            <person name="Nozaki H."/>
        </authorList>
    </citation>
    <scope>NUCLEOTIDE SEQUENCE [LARGE SCALE GENOMIC DNA]</scope>
    <source>
        <strain evidence="3 4">NIES-4479</strain>
    </source>
</reference>
<keyword evidence="2" id="KW-1133">Transmembrane helix</keyword>
<sequence length="593" mass="57305">MQRERQQQPAPETSGLGSWVSSDSHFVPARRMNPDAAPPPRPPLFKTATAAISLLGFGRLASDHPRPSGSYGGGSSAAAQAAAPPGLPSTNYSINSGSGGVLQPADDGSGLQSAAGSPSNQAAAAPKLATAAAVATAAPADAHRSWAKLSPGGGGSGSDGHYFWWQSTRHDGGGSHTRGGVVLGRTTPGASPEASGLPETPSLRSPEWSPRRRSRSLGSAPSPSSLLPASATAAIAPAAAGAAARTPLMPAAVEPRRKACADSAGQVLLPHGADAGHERDAEGHVGVGTGGAPVWAQAEGGREWGLVEGSSGAGAGAGSEGGCRSGDGGGGPDAGRVSCASNMHSQGALTAAAAAAQPPHGSDSRDLSFVLGILGAVRCIAKAVRGMDATGSSGAAPNAGHCSGQPGSSAGSSSEGFRHQGCKGGDLGAAAAFLSGGIAADLTAYDKGSGGGGSQVQSAGLNTAAAAAAVAAAGGGADSAAALTSSAVVAAPTSVLLLVLAVRLLRAAKSWPVVALLCAAAAAVLAAWLAAAAAFFAVAGAAGRTAHRLAQIAWAVTAWCLGSRVALVAGAAAGGRPEMSSLDTVAPPHRSQQ</sequence>
<comment type="caution">
    <text evidence="3">The sequence shown here is derived from an EMBL/GenBank/DDBJ whole genome shotgun (WGS) entry which is preliminary data.</text>
</comment>
<proteinExistence type="predicted"/>
<feature type="region of interest" description="Disordered" evidence="1">
    <location>
        <begin position="305"/>
        <end position="339"/>
    </location>
</feature>
<name>A0A9W6BRS2_9CHLO</name>
<keyword evidence="2" id="KW-0812">Transmembrane</keyword>
<feature type="compositionally biased region" description="Low complexity" evidence="1">
    <location>
        <begin position="216"/>
        <end position="227"/>
    </location>
</feature>
<feature type="region of interest" description="Disordered" evidence="1">
    <location>
        <begin position="1"/>
        <end position="47"/>
    </location>
</feature>
<feature type="transmembrane region" description="Helical" evidence="2">
    <location>
        <begin position="480"/>
        <end position="502"/>
    </location>
</feature>
<evidence type="ECO:0000313" key="4">
    <source>
        <dbReference type="Proteomes" id="UP001165080"/>
    </source>
</evidence>
<feature type="compositionally biased region" description="Polar residues" evidence="1">
    <location>
        <begin position="7"/>
        <end position="24"/>
    </location>
</feature>
<gene>
    <name evidence="3" type="primary">PLEST008823</name>
    <name evidence="3" type="ORF">PLESTB_001093300</name>
</gene>
<feature type="transmembrane region" description="Helical" evidence="2">
    <location>
        <begin position="552"/>
        <end position="573"/>
    </location>
</feature>
<dbReference type="Proteomes" id="UP001165080">
    <property type="component" value="Unassembled WGS sequence"/>
</dbReference>